<dbReference type="Proteomes" id="UP001159363">
    <property type="component" value="Chromosome 11"/>
</dbReference>
<dbReference type="PANTHER" id="PTHR31635:SF196">
    <property type="entry name" value="REVERSE TRANSCRIPTASE DOMAIN-CONTAINING PROTEIN-RELATED"/>
    <property type="match status" value="1"/>
</dbReference>
<feature type="domain" description="Reverse transcriptase" evidence="1">
    <location>
        <begin position="40"/>
        <end position="277"/>
    </location>
</feature>
<gene>
    <name evidence="2" type="ORF">PR048_028324</name>
</gene>
<name>A0ABQ9GJ07_9NEOP</name>
<dbReference type="InterPro" id="IPR043502">
    <property type="entry name" value="DNA/RNA_pol_sf"/>
</dbReference>
<proteinExistence type="predicted"/>
<evidence type="ECO:0000259" key="1">
    <source>
        <dbReference type="Pfam" id="PF00078"/>
    </source>
</evidence>
<sequence>MAFRTNFASIIGLSSKRDFATCCEQSSTETHFVDLKLNFTDYRPITLLYTDYNILAGLFADRLKHVLSDIIGPEQYCAVRNTSIIQGVAVLRDVQFIVKSTPGPAYLLNIDLDKAFDRENWNLLDRILLHVGFPRTTIAILQTLRRDATTQINLNGRLGESFAIQSSVRQGCPLTMSQFVLYIEPLLRTLHSKLYYGISVGTRTLTCIRYVDDVTYIVRSEDDVDRINETLSAFTRAAIAQVISAKTKLLDLKPEPHSLRQVSPYVTTDPLRTLGIEFMQNSG</sequence>
<dbReference type="Pfam" id="PF00078">
    <property type="entry name" value="RVT_1"/>
    <property type="match status" value="1"/>
</dbReference>
<evidence type="ECO:0000313" key="2">
    <source>
        <dbReference type="EMBL" id="KAJ8871984.1"/>
    </source>
</evidence>
<dbReference type="CDD" id="cd01650">
    <property type="entry name" value="RT_nLTR_like"/>
    <property type="match status" value="1"/>
</dbReference>
<dbReference type="InterPro" id="IPR000477">
    <property type="entry name" value="RT_dom"/>
</dbReference>
<organism evidence="2 3">
    <name type="scientific">Dryococelus australis</name>
    <dbReference type="NCBI Taxonomy" id="614101"/>
    <lineage>
        <taxon>Eukaryota</taxon>
        <taxon>Metazoa</taxon>
        <taxon>Ecdysozoa</taxon>
        <taxon>Arthropoda</taxon>
        <taxon>Hexapoda</taxon>
        <taxon>Insecta</taxon>
        <taxon>Pterygota</taxon>
        <taxon>Neoptera</taxon>
        <taxon>Polyneoptera</taxon>
        <taxon>Phasmatodea</taxon>
        <taxon>Verophasmatodea</taxon>
        <taxon>Anareolatae</taxon>
        <taxon>Phasmatidae</taxon>
        <taxon>Eurycanthinae</taxon>
        <taxon>Dryococelus</taxon>
    </lineage>
</organism>
<evidence type="ECO:0000313" key="3">
    <source>
        <dbReference type="Proteomes" id="UP001159363"/>
    </source>
</evidence>
<protein>
    <recommendedName>
        <fullName evidence="1">Reverse transcriptase domain-containing protein</fullName>
    </recommendedName>
</protein>
<accession>A0ABQ9GJ07</accession>
<dbReference type="EMBL" id="JARBHB010000012">
    <property type="protein sequence ID" value="KAJ8871984.1"/>
    <property type="molecule type" value="Genomic_DNA"/>
</dbReference>
<keyword evidence="3" id="KW-1185">Reference proteome</keyword>
<dbReference type="PANTHER" id="PTHR31635">
    <property type="entry name" value="REVERSE TRANSCRIPTASE DOMAIN-CONTAINING PROTEIN-RELATED"/>
    <property type="match status" value="1"/>
</dbReference>
<dbReference type="SUPFAM" id="SSF56672">
    <property type="entry name" value="DNA/RNA polymerases"/>
    <property type="match status" value="1"/>
</dbReference>
<reference evidence="2 3" key="1">
    <citation type="submission" date="2023-02" db="EMBL/GenBank/DDBJ databases">
        <title>LHISI_Scaffold_Assembly.</title>
        <authorList>
            <person name="Stuart O.P."/>
            <person name="Cleave R."/>
            <person name="Magrath M.J.L."/>
            <person name="Mikheyev A.S."/>
        </authorList>
    </citation>
    <scope>NUCLEOTIDE SEQUENCE [LARGE SCALE GENOMIC DNA]</scope>
    <source>
        <strain evidence="2">Daus_M_001</strain>
        <tissue evidence="2">Leg muscle</tissue>
    </source>
</reference>
<comment type="caution">
    <text evidence="2">The sequence shown here is derived from an EMBL/GenBank/DDBJ whole genome shotgun (WGS) entry which is preliminary data.</text>
</comment>